<comment type="caution">
    <text evidence="2">The sequence shown here is derived from an EMBL/GenBank/DDBJ whole genome shotgun (WGS) entry which is preliminary data.</text>
</comment>
<dbReference type="Proteomes" id="UP001500390">
    <property type="component" value="Unassembled WGS sequence"/>
</dbReference>
<protein>
    <submittedName>
        <fullName evidence="2">Uncharacterized protein</fullName>
    </submittedName>
</protein>
<evidence type="ECO:0000313" key="3">
    <source>
        <dbReference type="Proteomes" id="UP001500390"/>
    </source>
</evidence>
<reference evidence="3" key="1">
    <citation type="journal article" date="2019" name="Int. J. Syst. Evol. Microbiol.">
        <title>The Global Catalogue of Microorganisms (GCM) 10K type strain sequencing project: providing services to taxonomists for standard genome sequencing and annotation.</title>
        <authorList>
            <consortium name="The Broad Institute Genomics Platform"/>
            <consortium name="The Broad Institute Genome Sequencing Center for Infectious Disease"/>
            <person name="Wu L."/>
            <person name="Ma J."/>
        </authorList>
    </citation>
    <scope>NUCLEOTIDE SEQUENCE [LARGE SCALE GENOMIC DNA]</scope>
    <source>
        <strain evidence="3">JCM 17738</strain>
    </source>
</reference>
<accession>A0ABP8K3M4</accession>
<keyword evidence="3" id="KW-1185">Reference proteome</keyword>
<keyword evidence="1" id="KW-1133">Transmembrane helix</keyword>
<feature type="transmembrane region" description="Helical" evidence="1">
    <location>
        <begin position="13"/>
        <end position="32"/>
    </location>
</feature>
<keyword evidence="1" id="KW-0812">Transmembrane</keyword>
<organism evidence="2 3">
    <name type="scientific">Ornithinibacter aureus</name>
    <dbReference type="NCBI Taxonomy" id="622664"/>
    <lineage>
        <taxon>Bacteria</taxon>
        <taxon>Bacillati</taxon>
        <taxon>Actinomycetota</taxon>
        <taxon>Actinomycetes</taxon>
        <taxon>Micrococcales</taxon>
        <taxon>Intrasporangiaceae</taxon>
        <taxon>Ornithinibacter</taxon>
    </lineage>
</organism>
<keyword evidence="1" id="KW-0472">Membrane</keyword>
<dbReference type="EMBL" id="BAABFX010000037">
    <property type="protein sequence ID" value="GAA4399893.1"/>
    <property type="molecule type" value="Genomic_DNA"/>
</dbReference>
<proteinExistence type="predicted"/>
<name>A0ABP8K3M4_9MICO</name>
<gene>
    <name evidence="2" type="ORF">GCM10023153_26610</name>
</gene>
<evidence type="ECO:0000313" key="2">
    <source>
        <dbReference type="EMBL" id="GAA4399893.1"/>
    </source>
</evidence>
<evidence type="ECO:0000256" key="1">
    <source>
        <dbReference type="SAM" id="Phobius"/>
    </source>
</evidence>
<sequence length="55" mass="5727">MTLVGEAPDTRDAGNVTVTVIVLMVTFGVPVLPNDMLPTRAVGRPALLYADGLTS</sequence>